<dbReference type="InterPro" id="IPR029068">
    <property type="entry name" value="Glyas_Bleomycin-R_OHBP_Dase"/>
</dbReference>
<organism evidence="4 5">
    <name type="scientific">Sutcliffiella cohnii</name>
    <dbReference type="NCBI Taxonomy" id="33932"/>
    <lineage>
        <taxon>Bacteria</taxon>
        <taxon>Bacillati</taxon>
        <taxon>Bacillota</taxon>
        <taxon>Bacilli</taxon>
        <taxon>Bacillales</taxon>
        <taxon>Bacillaceae</taxon>
        <taxon>Sutcliffiella</taxon>
    </lineage>
</organism>
<dbReference type="GO" id="GO:0004493">
    <property type="term" value="F:methylmalonyl-CoA epimerase activity"/>
    <property type="evidence" value="ECO:0007669"/>
    <property type="project" value="TreeGrafter"/>
</dbReference>
<dbReference type="Gene3D" id="3.10.180.10">
    <property type="entry name" value="2,3-Dihydroxybiphenyl 1,2-Dioxygenase, domain 1"/>
    <property type="match status" value="1"/>
</dbReference>
<dbReference type="Pfam" id="PF13669">
    <property type="entry name" value="Glyoxalase_4"/>
    <property type="match status" value="1"/>
</dbReference>
<reference evidence="4 5" key="1">
    <citation type="submission" date="2016-12" db="EMBL/GenBank/DDBJ databases">
        <title>The whole genome sequencing and assembly of Bacillus cohnii DSM 6307T strain.</title>
        <authorList>
            <person name="Lee Y.-J."/>
            <person name="Yi H."/>
            <person name="Bahn Y.-S."/>
            <person name="Kim J.F."/>
            <person name="Lee D.-W."/>
        </authorList>
    </citation>
    <scope>NUCLEOTIDE SEQUENCE [LARGE SCALE GENOMIC DNA]</scope>
    <source>
        <strain evidence="4 5">DSM 6307</strain>
    </source>
</reference>
<keyword evidence="5" id="KW-1185">Reference proteome</keyword>
<dbReference type="InterPro" id="IPR051785">
    <property type="entry name" value="MMCE/EMCE_epimerase"/>
</dbReference>
<evidence type="ECO:0000259" key="3">
    <source>
        <dbReference type="PROSITE" id="PS51819"/>
    </source>
</evidence>
<dbReference type="STRING" id="1314751.GCA_001591425_01040"/>
<dbReference type="InterPro" id="IPR017515">
    <property type="entry name" value="MeMalonyl-CoA_epimerase"/>
</dbReference>
<protein>
    <submittedName>
        <fullName evidence="4">Methylmalonyl-CoA epimerase</fullName>
    </submittedName>
</protein>
<dbReference type="PANTHER" id="PTHR43048:SF3">
    <property type="entry name" value="METHYLMALONYL-COA EPIMERASE, MITOCHONDRIAL"/>
    <property type="match status" value="1"/>
</dbReference>
<dbReference type="KEGG" id="bcoh:BC6307_14500"/>
<dbReference type="Proteomes" id="UP000215224">
    <property type="component" value="Chromosome"/>
</dbReference>
<dbReference type="SUPFAM" id="SSF54593">
    <property type="entry name" value="Glyoxalase/Bleomycin resistance protein/Dihydroxybiphenyl dioxygenase"/>
    <property type="match status" value="1"/>
</dbReference>
<accession>A0A223KSJ8</accession>
<evidence type="ECO:0000256" key="1">
    <source>
        <dbReference type="ARBA" id="ARBA00009308"/>
    </source>
</evidence>
<dbReference type="EMBL" id="CP018866">
    <property type="protein sequence ID" value="AST92416.1"/>
    <property type="molecule type" value="Genomic_DNA"/>
</dbReference>
<dbReference type="PANTHER" id="PTHR43048">
    <property type="entry name" value="METHYLMALONYL-COA EPIMERASE"/>
    <property type="match status" value="1"/>
</dbReference>
<keyword evidence="2" id="KW-0479">Metal-binding</keyword>
<dbReference type="GO" id="GO:0046491">
    <property type="term" value="P:L-methylmalonyl-CoA metabolic process"/>
    <property type="evidence" value="ECO:0007669"/>
    <property type="project" value="TreeGrafter"/>
</dbReference>
<evidence type="ECO:0000313" key="4">
    <source>
        <dbReference type="EMBL" id="AST92416.1"/>
    </source>
</evidence>
<dbReference type="NCBIfam" id="TIGR03081">
    <property type="entry name" value="metmalonyl_epim"/>
    <property type="match status" value="1"/>
</dbReference>
<proteinExistence type="inferred from homology"/>
<comment type="similarity">
    <text evidence="1">Belongs to the methylmalonyl-CoA epimerase family.</text>
</comment>
<gene>
    <name evidence="4" type="ORF">BC6307_14500</name>
</gene>
<dbReference type="CDD" id="cd07249">
    <property type="entry name" value="MMCE"/>
    <property type="match status" value="1"/>
</dbReference>
<evidence type="ECO:0000256" key="2">
    <source>
        <dbReference type="ARBA" id="ARBA00022723"/>
    </source>
</evidence>
<dbReference type="RefSeq" id="WP_066413020.1">
    <property type="nucleotide sequence ID" value="NZ_CP018866.1"/>
</dbReference>
<dbReference type="AlphaFoldDB" id="A0A223KSJ8"/>
<dbReference type="PROSITE" id="PS51819">
    <property type="entry name" value="VOC"/>
    <property type="match status" value="1"/>
</dbReference>
<evidence type="ECO:0000313" key="5">
    <source>
        <dbReference type="Proteomes" id="UP000215224"/>
    </source>
</evidence>
<feature type="domain" description="VOC" evidence="3">
    <location>
        <begin position="4"/>
        <end position="132"/>
    </location>
</feature>
<name>A0A223KSJ8_9BACI</name>
<dbReference type="InterPro" id="IPR037523">
    <property type="entry name" value="VOC_core"/>
</dbReference>
<dbReference type="GO" id="GO:0046872">
    <property type="term" value="F:metal ion binding"/>
    <property type="evidence" value="ECO:0007669"/>
    <property type="project" value="UniProtKB-KW"/>
</dbReference>
<sequence length="139" mass="15043">MIKNIDHIGIAVQSIEHSLPFYTNVLKLPLLAVEEVSSQRVKVAFLKAGNCKLELLEPTSSDSPIAKFIEKRGEGIHHVALGVDNIEERIKELIEQGVPMIDSASRKGAGGADIAFLHPKAASGVLYELCEKVGEENDG</sequence>